<sequence>MIVATDQFIGLAKRSQEAVTTAVHAWADTVQSYTGNLTGTQPSLPDAHAMVDCTFDFAEKVLARQRQLAHTLFSASADAVEAVTDQAARAAESVTAQTVKADAPPRTATATEKPAPATDGTGAKGGAARTAQAKS</sequence>
<keyword evidence="3" id="KW-1185">Reference proteome</keyword>
<feature type="region of interest" description="Disordered" evidence="1">
    <location>
        <begin position="90"/>
        <end position="135"/>
    </location>
</feature>
<accession>A0ABW1J2R9</accession>
<dbReference type="RefSeq" id="WP_379584802.1">
    <property type="nucleotide sequence ID" value="NZ_JBHSQW010000025.1"/>
</dbReference>
<evidence type="ECO:0008006" key="4">
    <source>
        <dbReference type="Google" id="ProtNLM"/>
    </source>
</evidence>
<gene>
    <name evidence="2" type="ORF">ACFQE5_11215</name>
</gene>
<evidence type="ECO:0000256" key="1">
    <source>
        <dbReference type="SAM" id="MobiDB-lite"/>
    </source>
</evidence>
<proteinExistence type="predicted"/>
<dbReference type="Proteomes" id="UP001596302">
    <property type="component" value="Unassembled WGS sequence"/>
</dbReference>
<name>A0ABW1J2R9_9PSEU</name>
<comment type="caution">
    <text evidence="2">The sequence shown here is derived from an EMBL/GenBank/DDBJ whole genome shotgun (WGS) entry which is preliminary data.</text>
</comment>
<organism evidence="2 3">
    <name type="scientific">Pseudonocardia hispaniensis</name>
    <dbReference type="NCBI Taxonomy" id="904933"/>
    <lineage>
        <taxon>Bacteria</taxon>
        <taxon>Bacillati</taxon>
        <taxon>Actinomycetota</taxon>
        <taxon>Actinomycetes</taxon>
        <taxon>Pseudonocardiales</taxon>
        <taxon>Pseudonocardiaceae</taxon>
        <taxon>Pseudonocardia</taxon>
    </lineage>
</organism>
<evidence type="ECO:0000313" key="3">
    <source>
        <dbReference type="Proteomes" id="UP001596302"/>
    </source>
</evidence>
<feature type="compositionally biased region" description="Low complexity" evidence="1">
    <location>
        <begin position="104"/>
        <end position="135"/>
    </location>
</feature>
<dbReference type="EMBL" id="JBHSQW010000025">
    <property type="protein sequence ID" value="MFC5994780.1"/>
    <property type="molecule type" value="Genomic_DNA"/>
</dbReference>
<evidence type="ECO:0000313" key="2">
    <source>
        <dbReference type="EMBL" id="MFC5994780.1"/>
    </source>
</evidence>
<reference evidence="3" key="1">
    <citation type="journal article" date="2019" name="Int. J. Syst. Evol. Microbiol.">
        <title>The Global Catalogue of Microorganisms (GCM) 10K type strain sequencing project: providing services to taxonomists for standard genome sequencing and annotation.</title>
        <authorList>
            <consortium name="The Broad Institute Genomics Platform"/>
            <consortium name="The Broad Institute Genome Sequencing Center for Infectious Disease"/>
            <person name="Wu L."/>
            <person name="Ma J."/>
        </authorList>
    </citation>
    <scope>NUCLEOTIDE SEQUENCE [LARGE SCALE GENOMIC DNA]</scope>
    <source>
        <strain evidence="3">CCM 8391</strain>
    </source>
</reference>
<protein>
    <recommendedName>
        <fullName evidence="4">Excreted virulence factor EspC (Type VII ESX diderm)</fullName>
    </recommendedName>
</protein>